<evidence type="ECO:0000256" key="2">
    <source>
        <dbReference type="RuleBase" id="RU003707"/>
    </source>
</evidence>
<dbReference type="CDD" id="cd06558">
    <property type="entry name" value="crotonase-like"/>
    <property type="match status" value="1"/>
</dbReference>
<dbReference type="Pfam" id="PF00378">
    <property type="entry name" value="ECH_1"/>
    <property type="match status" value="1"/>
</dbReference>
<evidence type="ECO:0000256" key="1">
    <source>
        <dbReference type="ARBA" id="ARBA00005254"/>
    </source>
</evidence>
<sequence>MGTIGYSVRDGIAEISMSRPPVNALDQEMLVDLLAALRRAEDDRDTRAVILHSAIAGRFCAGLDLKLASTASAEQLYDVTRKLYIELFDVQFNLGKPSISVVTGAARGGGMTVAVSSDMIVAAESATFGYPEIDNGLLPAIHYVHLPRVVGRQRAFDLLFTGRTFSATEAFGLGLINRVVPDDDVLDCARALARILASKPPEAVRRGRAAFMSALDQNYRRDIATAVENFCNVANRKEARERLLAFAGRHKTDMAPGR</sequence>
<organism evidence="3 4">
    <name type="scientific">Paraburkholderia metrosideri</name>
    <dbReference type="NCBI Taxonomy" id="580937"/>
    <lineage>
        <taxon>Bacteria</taxon>
        <taxon>Pseudomonadati</taxon>
        <taxon>Pseudomonadota</taxon>
        <taxon>Betaproteobacteria</taxon>
        <taxon>Burkholderiales</taxon>
        <taxon>Burkholderiaceae</taxon>
        <taxon>Paraburkholderia</taxon>
    </lineage>
</organism>
<dbReference type="SUPFAM" id="SSF52096">
    <property type="entry name" value="ClpP/crotonase"/>
    <property type="match status" value="1"/>
</dbReference>
<name>A0ABW9E5F6_9BURK</name>
<dbReference type="InterPro" id="IPR018376">
    <property type="entry name" value="Enoyl-CoA_hyd/isom_CS"/>
</dbReference>
<gene>
    <name evidence="3" type="ORF">PQQ63_36340</name>
</gene>
<dbReference type="InterPro" id="IPR029045">
    <property type="entry name" value="ClpP/crotonase-like_dom_sf"/>
</dbReference>
<dbReference type="Gene3D" id="3.90.226.10">
    <property type="entry name" value="2-enoyl-CoA Hydratase, Chain A, domain 1"/>
    <property type="match status" value="1"/>
</dbReference>
<comment type="similarity">
    <text evidence="1 2">Belongs to the enoyl-CoA hydratase/isomerase family.</text>
</comment>
<accession>A0ABW9E5F6</accession>
<dbReference type="InterPro" id="IPR001753">
    <property type="entry name" value="Enoyl-CoA_hydra/iso"/>
</dbReference>
<reference evidence="3 4" key="1">
    <citation type="journal article" date="2024" name="Chem. Sci.">
        <title>Discovery of megapolipeptins by genome mining of a Burkholderiales bacteria collection.</title>
        <authorList>
            <person name="Paulo B.S."/>
            <person name="Recchia M.J.J."/>
            <person name="Lee S."/>
            <person name="Fergusson C.H."/>
            <person name="Romanowski S.B."/>
            <person name="Hernandez A."/>
            <person name="Krull N."/>
            <person name="Liu D.Y."/>
            <person name="Cavanagh H."/>
            <person name="Bos A."/>
            <person name="Gray C.A."/>
            <person name="Murphy B.T."/>
            <person name="Linington R.G."/>
            <person name="Eustaquio A.S."/>
        </authorList>
    </citation>
    <scope>NUCLEOTIDE SEQUENCE [LARGE SCALE GENOMIC DNA]</scope>
    <source>
        <strain evidence="3 4">RL17-338-BIC-A</strain>
    </source>
</reference>
<dbReference type="PANTHER" id="PTHR11941:SF54">
    <property type="entry name" value="ENOYL-COA HYDRATASE, MITOCHONDRIAL"/>
    <property type="match status" value="1"/>
</dbReference>
<protein>
    <submittedName>
        <fullName evidence="3">Enoyl-CoA hydratase/isomerase family protein</fullName>
    </submittedName>
</protein>
<dbReference type="PROSITE" id="PS00166">
    <property type="entry name" value="ENOYL_COA_HYDRATASE"/>
    <property type="match status" value="1"/>
</dbReference>
<keyword evidence="4" id="KW-1185">Reference proteome</keyword>
<dbReference type="EMBL" id="JAQQCF010000059">
    <property type="protein sequence ID" value="MFM0642159.1"/>
    <property type="molecule type" value="Genomic_DNA"/>
</dbReference>
<evidence type="ECO:0000313" key="4">
    <source>
        <dbReference type="Proteomes" id="UP001629432"/>
    </source>
</evidence>
<dbReference type="Proteomes" id="UP001629432">
    <property type="component" value="Unassembled WGS sequence"/>
</dbReference>
<dbReference type="PANTHER" id="PTHR11941">
    <property type="entry name" value="ENOYL-COA HYDRATASE-RELATED"/>
    <property type="match status" value="1"/>
</dbReference>
<dbReference type="RefSeq" id="WP_408340739.1">
    <property type="nucleotide sequence ID" value="NZ_JAQQCF010000059.1"/>
</dbReference>
<evidence type="ECO:0000313" key="3">
    <source>
        <dbReference type="EMBL" id="MFM0642159.1"/>
    </source>
</evidence>
<comment type="caution">
    <text evidence="3">The sequence shown here is derived from an EMBL/GenBank/DDBJ whole genome shotgun (WGS) entry which is preliminary data.</text>
</comment>
<proteinExistence type="inferred from homology"/>